<dbReference type="InterPro" id="IPR036390">
    <property type="entry name" value="WH_DNA-bd_sf"/>
</dbReference>
<dbReference type="EMBL" id="JAGIOI010000001">
    <property type="protein sequence ID" value="MBP2412661.1"/>
    <property type="molecule type" value="Genomic_DNA"/>
</dbReference>
<dbReference type="CDD" id="cd05466">
    <property type="entry name" value="PBP2_LTTR_substrate"/>
    <property type="match status" value="1"/>
</dbReference>
<gene>
    <name evidence="6" type="ORF">JOF48_001460</name>
</gene>
<accession>A0ABS4YV39</accession>
<dbReference type="Pfam" id="PF03466">
    <property type="entry name" value="LysR_substrate"/>
    <property type="match status" value="1"/>
</dbReference>
<evidence type="ECO:0000313" key="7">
    <source>
        <dbReference type="Proteomes" id="UP000711614"/>
    </source>
</evidence>
<dbReference type="PROSITE" id="PS50931">
    <property type="entry name" value="HTH_LYSR"/>
    <property type="match status" value="1"/>
</dbReference>
<name>A0ABS4YV39_9MICC</name>
<dbReference type="Gene3D" id="1.10.10.10">
    <property type="entry name" value="Winged helix-like DNA-binding domain superfamily/Winged helix DNA-binding domain"/>
    <property type="match status" value="1"/>
</dbReference>
<evidence type="ECO:0000259" key="5">
    <source>
        <dbReference type="PROSITE" id="PS50931"/>
    </source>
</evidence>
<proteinExistence type="inferred from homology"/>
<dbReference type="SUPFAM" id="SSF46785">
    <property type="entry name" value="Winged helix' DNA-binding domain"/>
    <property type="match status" value="1"/>
</dbReference>
<dbReference type="RefSeq" id="WP_209679015.1">
    <property type="nucleotide sequence ID" value="NZ_JAGIOI010000001.1"/>
</dbReference>
<evidence type="ECO:0000256" key="4">
    <source>
        <dbReference type="ARBA" id="ARBA00023163"/>
    </source>
</evidence>
<keyword evidence="3 6" id="KW-0238">DNA-binding</keyword>
<evidence type="ECO:0000256" key="2">
    <source>
        <dbReference type="ARBA" id="ARBA00023015"/>
    </source>
</evidence>
<dbReference type="Pfam" id="PF00126">
    <property type="entry name" value="HTH_1"/>
    <property type="match status" value="1"/>
</dbReference>
<feature type="domain" description="HTH lysR-type" evidence="5">
    <location>
        <begin position="1"/>
        <end position="58"/>
    </location>
</feature>
<reference evidence="6 7" key="1">
    <citation type="submission" date="2021-03" db="EMBL/GenBank/DDBJ databases">
        <title>Sequencing the genomes of 1000 actinobacteria strains.</title>
        <authorList>
            <person name="Klenk H.-P."/>
        </authorList>
    </citation>
    <scope>NUCLEOTIDE SEQUENCE [LARGE SCALE GENOMIC DNA]</scope>
    <source>
        <strain evidence="6 7">DSM 16005</strain>
    </source>
</reference>
<dbReference type="InterPro" id="IPR000847">
    <property type="entry name" value="LysR_HTH_N"/>
</dbReference>
<keyword evidence="2" id="KW-0805">Transcription regulation</keyword>
<protein>
    <submittedName>
        <fullName evidence="6">DNA-binding transcriptional LysR family regulator</fullName>
    </submittedName>
</protein>
<organism evidence="6 7">
    <name type="scientific">Arthrobacter stackebrandtii</name>
    <dbReference type="NCBI Taxonomy" id="272161"/>
    <lineage>
        <taxon>Bacteria</taxon>
        <taxon>Bacillati</taxon>
        <taxon>Actinomycetota</taxon>
        <taxon>Actinomycetes</taxon>
        <taxon>Micrococcales</taxon>
        <taxon>Micrococcaceae</taxon>
        <taxon>Arthrobacter</taxon>
    </lineage>
</organism>
<evidence type="ECO:0000256" key="1">
    <source>
        <dbReference type="ARBA" id="ARBA00009437"/>
    </source>
</evidence>
<evidence type="ECO:0000256" key="3">
    <source>
        <dbReference type="ARBA" id="ARBA00023125"/>
    </source>
</evidence>
<dbReference type="Gene3D" id="3.40.190.290">
    <property type="match status" value="1"/>
</dbReference>
<evidence type="ECO:0000313" key="6">
    <source>
        <dbReference type="EMBL" id="MBP2412661.1"/>
    </source>
</evidence>
<dbReference type="PANTHER" id="PTHR30126">
    <property type="entry name" value="HTH-TYPE TRANSCRIPTIONAL REGULATOR"/>
    <property type="match status" value="1"/>
</dbReference>
<keyword evidence="7" id="KW-1185">Reference proteome</keyword>
<dbReference type="GO" id="GO:0003677">
    <property type="term" value="F:DNA binding"/>
    <property type="evidence" value="ECO:0007669"/>
    <property type="project" value="UniProtKB-KW"/>
</dbReference>
<dbReference type="InterPro" id="IPR005119">
    <property type="entry name" value="LysR_subst-bd"/>
</dbReference>
<keyword evidence="4" id="KW-0804">Transcription</keyword>
<dbReference type="SUPFAM" id="SSF53850">
    <property type="entry name" value="Periplasmic binding protein-like II"/>
    <property type="match status" value="1"/>
</dbReference>
<dbReference type="PANTHER" id="PTHR30126:SF94">
    <property type="entry name" value="LYSR FAMILY TRANSCRIPTIONAL REGULATOR"/>
    <property type="match status" value="1"/>
</dbReference>
<dbReference type="InterPro" id="IPR036388">
    <property type="entry name" value="WH-like_DNA-bd_sf"/>
</dbReference>
<dbReference type="Proteomes" id="UP000711614">
    <property type="component" value="Unassembled WGS sequence"/>
</dbReference>
<comment type="similarity">
    <text evidence="1">Belongs to the LysR transcriptional regulatory family.</text>
</comment>
<comment type="caution">
    <text evidence="6">The sequence shown here is derived from an EMBL/GenBank/DDBJ whole genome shotgun (WGS) entry which is preliminary data.</text>
</comment>
<sequence length="289" mass="30812">MNMTHLRAFHLVASHGSYSVAATAAGVSQPTLSEQVRRLQMDHGVLLLHRTRGGMETTSKGEELFKVTRRIFAAERDAELLLSTENMTVQARLRLGADAPVHAVPVLKRLRELHPGVKISISSGNSAGIRAQVLSGALDAGIVADATTDPLLTTQVLTTQDLVAVVLRDSALTAMRTASVHILNSQPVVIREQGSVTRSATEEAFLRWNVVPSEVTEAGSREAVEASVLAGLGTGLMGEVEFSHDPRLALVDFNEGLPPLVEYIVHRTDRGNDPALRAVLAAALGTVAS</sequence>